<dbReference type="EMBL" id="JACSZT010000008">
    <property type="protein sequence ID" value="MBC6499198.1"/>
    <property type="molecule type" value="Genomic_DNA"/>
</dbReference>
<dbReference type="InterPro" id="IPR016181">
    <property type="entry name" value="Acyl_CoA_acyltransferase"/>
</dbReference>
<evidence type="ECO:0000313" key="2">
    <source>
        <dbReference type="Proteomes" id="UP000650485"/>
    </source>
</evidence>
<dbReference type="PROSITE" id="PS51186">
    <property type="entry name" value="GNAT"/>
    <property type="match status" value="1"/>
</dbReference>
<dbReference type="InterPro" id="IPR000182">
    <property type="entry name" value="GNAT_dom"/>
</dbReference>
<accession>A0A413FN62</accession>
<gene>
    <name evidence="1" type="ORF">H7R52_11050</name>
</gene>
<sequence>MAIQQIDTQLATDFIVNQLNTQQQTLFEVDHLPESTIAFADVTDDVVIGALVLKVFGNTAHISLLAVSSEYRGHGIGHNLVDAAIKTSKSLNLLHITVNTQDYQAPDFYQSFGFSIFGQLADTPFVGTTKYYLQMTL</sequence>
<dbReference type="AlphaFoldDB" id="A0A413FN62"/>
<comment type="caution">
    <text evidence="1">The sequence shown here is derived from an EMBL/GenBank/DDBJ whole genome shotgun (WGS) entry which is preliminary data.</text>
</comment>
<dbReference type="SUPFAM" id="SSF55729">
    <property type="entry name" value="Acyl-CoA N-acyltransferases (Nat)"/>
    <property type="match status" value="1"/>
</dbReference>
<dbReference type="Pfam" id="PF00583">
    <property type="entry name" value="Acetyltransf_1"/>
    <property type="match status" value="1"/>
</dbReference>
<dbReference type="Proteomes" id="UP000650485">
    <property type="component" value="Unassembled WGS sequence"/>
</dbReference>
<reference evidence="1" key="1">
    <citation type="submission" date="2020-08" db="EMBL/GenBank/DDBJ databases">
        <title>Complete genome sequence of Weissella confusa strain FS54 provides insights into metabolic potential.</title>
        <authorList>
            <person name="Fhoula I."/>
            <person name="Najjari A."/>
            <person name="Lekired A."/>
            <person name="Bessrour-Aouam N."/>
            <person name="Jaballah S."/>
            <person name="Klibi N."/>
            <person name="Ouzari H.-I."/>
        </authorList>
    </citation>
    <scope>NUCLEOTIDE SEQUENCE</scope>
    <source>
        <strain evidence="1">FS54</strain>
    </source>
</reference>
<protein>
    <submittedName>
        <fullName evidence="1">GNAT family N-acetyltransferase</fullName>
    </submittedName>
</protein>
<dbReference type="GO" id="GO:0016747">
    <property type="term" value="F:acyltransferase activity, transferring groups other than amino-acyl groups"/>
    <property type="evidence" value="ECO:0007669"/>
    <property type="project" value="InterPro"/>
</dbReference>
<name>A0A413FN62_WEICO</name>
<dbReference type="Gene3D" id="3.40.630.30">
    <property type="match status" value="1"/>
</dbReference>
<dbReference type="RefSeq" id="WP_118704565.1">
    <property type="nucleotide sequence ID" value="NZ_ALXJ01000094.1"/>
</dbReference>
<evidence type="ECO:0000313" key="1">
    <source>
        <dbReference type="EMBL" id="MBC6499198.1"/>
    </source>
</evidence>
<organism evidence="1 2">
    <name type="scientific">Weissella confusa</name>
    <name type="common">Lactobacillus confusus</name>
    <dbReference type="NCBI Taxonomy" id="1583"/>
    <lineage>
        <taxon>Bacteria</taxon>
        <taxon>Bacillati</taxon>
        <taxon>Bacillota</taxon>
        <taxon>Bacilli</taxon>
        <taxon>Lactobacillales</taxon>
        <taxon>Lactobacillaceae</taxon>
        <taxon>Weissella</taxon>
    </lineage>
</organism>
<proteinExistence type="predicted"/>
<dbReference type="CDD" id="cd04301">
    <property type="entry name" value="NAT_SF"/>
    <property type="match status" value="1"/>
</dbReference>